<dbReference type="InterPro" id="IPR051698">
    <property type="entry name" value="Transposase_11-like"/>
</dbReference>
<feature type="region of interest" description="Disordered" evidence="1">
    <location>
        <begin position="1"/>
        <end position="24"/>
    </location>
</feature>
<dbReference type="EMBL" id="BAAFSF010000001">
    <property type="protein sequence ID" value="GAB1251780.1"/>
    <property type="molecule type" value="Genomic_DNA"/>
</dbReference>
<sequence>MGRAQKYPYDDESRTDKKTDKSTSETTFYISSLTDGTEVFKLIREHWAVENKLHYMLDMLFREDYSTERVWNVAQNMNIINKINLTTIQQLKDKLKARSTLRLRKYSHE</sequence>
<evidence type="ECO:0000313" key="2">
    <source>
        <dbReference type="EMBL" id="GAB1251780.1"/>
    </source>
</evidence>
<keyword evidence="3" id="KW-1185">Reference proteome</keyword>
<evidence type="ECO:0000256" key="1">
    <source>
        <dbReference type="SAM" id="MobiDB-lite"/>
    </source>
</evidence>
<comment type="caution">
    <text evidence="2">The sequence shown here is derived from an EMBL/GenBank/DDBJ whole genome shotgun (WGS) entry which is preliminary data.</text>
</comment>
<dbReference type="RefSeq" id="WP_411915580.1">
    <property type="nucleotide sequence ID" value="NZ_BAAFSF010000001.1"/>
</dbReference>
<protein>
    <recommendedName>
        <fullName evidence="4">Transposase DDE domain-containing protein</fullName>
    </recommendedName>
</protein>
<proteinExistence type="predicted"/>
<reference evidence="2 3" key="1">
    <citation type="journal article" date="2025" name="Int. J. Syst. Evol. Microbiol.">
        <title>Desulfovibrio falkowii sp. nov., Porphyromonas miyakawae sp. nov., Mediterraneibacter flintii sp. nov. and Owariibacterium komagatae gen. nov., sp. nov., isolated from human faeces.</title>
        <authorList>
            <person name="Hamaguchi T."/>
            <person name="Ohara M."/>
            <person name="Hisatomi A."/>
            <person name="Sekiguchi K."/>
            <person name="Takeda J.I."/>
            <person name="Ueyama J."/>
            <person name="Ito M."/>
            <person name="Nishiwaki H."/>
            <person name="Ogi T."/>
            <person name="Hirayama M."/>
            <person name="Ohkuma M."/>
            <person name="Sakamoto M."/>
            <person name="Ohno K."/>
        </authorList>
    </citation>
    <scope>NUCLEOTIDE SEQUENCE [LARGE SCALE GENOMIC DNA]</scope>
    <source>
        <strain evidence="2 3">13CB11C</strain>
    </source>
</reference>
<dbReference type="Proteomes" id="UP001628220">
    <property type="component" value="Unassembled WGS sequence"/>
</dbReference>
<evidence type="ECO:0008006" key="4">
    <source>
        <dbReference type="Google" id="ProtNLM"/>
    </source>
</evidence>
<accession>A0ABQ0E241</accession>
<organism evidence="2 3">
    <name type="scientific">Porphyromonas miyakawae</name>
    <dbReference type="NCBI Taxonomy" id="3137470"/>
    <lineage>
        <taxon>Bacteria</taxon>
        <taxon>Pseudomonadati</taxon>
        <taxon>Bacteroidota</taxon>
        <taxon>Bacteroidia</taxon>
        <taxon>Bacteroidales</taxon>
        <taxon>Porphyromonadaceae</taxon>
        <taxon>Porphyromonas</taxon>
    </lineage>
</organism>
<gene>
    <name evidence="2" type="ORF">Tsumi_08840</name>
</gene>
<feature type="compositionally biased region" description="Basic and acidic residues" evidence="1">
    <location>
        <begin position="8"/>
        <end position="23"/>
    </location>
</feature>
<name>A0ABQ0E241_9PORP</name>
<dbReference type="PANTHER" id="PTHR30298">
    <property type="entry name" value="H REPEAT-ASSOCIATED PREDICTED TRANSPOSASE"/>
    <property type="match status" value="1"/>
</dbReference>
<evidence type="ECO:0000313" key="3">
    <source>
        <dbReference type="Proteomes" id="UP001628220"/>
    </source>
</evidence>
<dbReference type="PANTHER" id="PTHR30298:SF0">
    <property type="entry name" value="PROTEIN YBFL-RELATED"/>
    <property type="match status" value="1"/>
</dbReference>